<dbReference type="GO" id="GO:0005739">
    <property type="term" value="C:mitochondrion"/>
    <property type="evidence" value="ECO:0007669"/>
    <property type="project" value="TreeGrafter"/>
</dbReference>
<dbReference type="Proteomes" id="UP000887574">
    <property type="component" value="Unplaced"/>
</dbReference>
<dbReference type="WBParaSite" id="jg7119">
    <property type="protein sequence ID" value="jg7119"/>
    <property type="gene ID" value="jg7119"/>
</dbReference>
<protein>
    <submittedName>
        <fullName evidence="3">DJ-1/PfpI domain-containing protein</fullName>
    </submittedName>
</protein>
<dbReference type="Pfam" id="PF01965">
    <property type="entry name" value="DJ-1_PfpI"/>
    <property type="match status" value="1"/>
</dbReference>
<dbReference type="GO" id="GO:0006979">
    <property type="term" value="P:response to oxidative stress"/>
    <property type="evidence" value="ECO:0007669"/>
    <property type="project" value="TreeGrafter"/>
</dbReference>
<reference evidence="3" key="1">
    <citation type="submission" date="2022-11" db="UniProtKB">
        <authorList>
            <consortium name="WormBaseParasite"/>
        </authorList>
    </citation>
    <scope>IDENTIFICATION</scope>
</reference>
<dbReference type="GO" id="GO:0046295">
    <property type="term" value="P:glycolate biosynthetic process"/>
    <property type="evidence" value="ECO:0007669"/>
    <property type="project" value="TreeGrafter"/>
</dbReference>
<feature type="domain" description="DJ-1/PfpI" evidence="1">
    <location>
        <begin position="2"/>
        <end position="111"/>
    </location>
</feature>
<dbReference type="AlphaFoldDB" id="A0A915ELC6"/>
<dbReference type="InterPro" id="IPR006287">
    <property type="entry name" value="DJ-1"/>
</dbReference>
<dbReference type="CDD" id="cd03135">
    <property type="entry name" value="GATase1_DJ-1"/>
    <property type="match status" value="1"/>
</dbReference>
<dbReference type="InterPro" id="IPR050325">
    <property type="entry name" value="Prot/Nucl_acid_deglycase"/>
</dbReference>
<dbReference type="Gene3D" id="3.40.50.880">
    <property type="match status" value="1"/>
</dbReference>
<dbReference type="InterPro" id="IPR029062">
    <property type="entry name" value="Class_I_gatase-like"/>
</dbReference>
<dbReference type="PANTHER" id="PTHR48094:SF12">
    <property type="entry name" value="PARKINSON DISEASE PROTEIN 7 HOMOLOG"/>
    <property type="match status" value="1"/>
</dbReference>
<evidence type="ECO:0000313" key="2">
    <source>
        <dbReference type="Proteomes" id="UP000887574"/>
    </source>
</evidence>
<dbReference type="SUPFAM" id="SSF52317">
    <property type="entry name" value="Class I glutamine amidotransferase-like"/>
    <property type="match status" value="1"/>
</dbReference>
<organism evidence="2 3">
    <name type="scientific">Ditylenchus dipsaci</name>
    <dbReference type="NCBI Taxonomy" id="166011"/>
    <lineage>
        <taxon>Eukaryota</taxon>
        <taxon>Metazoa</taxon>
        <taxon>Ecdysozoa</taxon>
        <taxon>Nematoda</taxon>
        <taxon>Chromadorea</taxon>
        <taxon>Rhabditida</taxon>
        <taxon>Tylenchina</taxon>
        <taxon>Tylenchomorpha</taxon>
        <taxon>Sphaerularioidea</taxon>
        <taxon>Anguinidae</taxon>
        <taxon>Anguininae</taxon>
        <taxon>Ditylenchus</taxon>
    </lineage>
</organism>
<sequence>MKNVLYDTFDAVILPGGLQGSEALAQNSHVGEILHKHESQGKILAAICAGPLCFKAHNIFPGATLTSYPAVKDQFEDSGYTYSEDKVVVWKNLVTSRGPGTTFDFAFKLVEMLVGSEKEQEVRKACLL</sequence>
<dbReference type="InterPro" id="IPR002818">
    <property type="entry name" value="DJ-1/PfpI"/>
</dbReference>
<accession>A0A915ELC6</accession>
<dbReference type="PANTHER" id="PTHR48094">
    <property type="entry name" value="PROTEIN/NUCLEIC ACID DEGLYCASE DJ-1-RELATED"/>
    <property type="match status" value="1"/>
</dbReference>
<dbReference type="GO" id="GO:0005634">
    <property type="term" value="C:nucleus"/>
    <property type="evidence" value="ECO:0007669"/>
    <property type="project" value="TreeGrafter"/>
</dbReference>
<keyword evidence="2" id="KW-1185">Reference proteome</keyword>
<proteinExistence type="predicted"/>
<dbReference type="GO" id="GO:1903189">
    <property type="term" value="P:glyoxal metabolic process"/>
    <property type="evidence" value="ECO:0007669"/>
    <property type="project" value="TreeGrafter"/>
</dbReference>
<evidence type="ECO:0000259" key="1">
    <source>
        <dbReference type="Pfam" id="PF01965"/>
    </source>
</evidence>
<dbReference type="NCBIfam" id="TIGR01383">
    <property type="entry name" value="not_thiJ"/>
    <property type="match status" value="1"/>
</dbReference>
<name>A0A915ELC6_9BILA</name>
<evidence type="ECO:0000313" key="3">
    <source>
        <dbReference type="WBParaSite" id="jg7119"/>
    </source>
</evidence>